<sequence length="554" mass="63757">MNKMKNFFTLLVVLLLFSCGIKKSYQDQPDISGISSVDTIRTKISDTHYTLGKNNLFKNKYGVWELYIEGDALELGLANGALTQDLIHHQENAFMGKINEMIPSEGYRNFLKKLVSWFNRKMYLYVPEAYKQEIYGVSRFGLKKYDEFAPAYLRMLYFHGAHDIGHALQDLMLVGCTSFAAWDEKTSDGKLLLGRNFDFYAGDEFSNQKMVAFVNPDDGHKFMMYTWGGMIGAVSGMNAEGITVTINAGKSKIPMLAKDPITLVSREILQHASNLEEAIAIAKKREVFVSESIMVGSAKDHKAILIEVSPKNFGIYEVENSNQLICSNHFQSSAYQEDKRNKKTIKESHSQYRFERMMQLVNENDQLTPQKAVEILRNRKGVDDKKIGYGNEKAINQLLAHHGIVFKPEEKKVWLSANPYQMGAFISYDLDHVFTEFEKGNVSGSVMNAEEVIPASDFLQTRNYKNYEAYRKLREQFIQDLEDENPIDTKDAEALKHLNPYFWQAYYLSGQYYYREGNYKQAIIDFKQALVREVTTLPDKEHLEKLLKKSYRKL</sequence>
<dbReference type="InterPro" id="IPR047794">
    <property type="entry name" value="C45_proenzyme-like"/>
</dbReference>
<feature type="repeat" description="TPR" evidence="1">
    <location>
        <begin position="503"/>
        <end position="536"/>
    </location>
</feature>
<dbReference type="AlphaFoldDB" id="A0A3D5J325"/>
<dbReference type="Proteomes" id="UP000264330">
    <property type="component" value="Unassembled WGS sequence"/>
</dbReference>
<gene>
    <name evidence="3" type="ORF">DGQ38_15175</name>
</gene>
<evidence type="ECO:0000313" key="4">
    <source>
        <dbReference type="Proteomes" id="UP000264330"/>
    </source>
</evidence>
<keyword evidence="3" id="KW-0808">Transferase</keyword>
<dbReference type="Gene3D" id="1.25.40.10">
    <property type="entry name" value="Tetratricopeptide repeat domain"/>
    <property type="match status" value="1"/>
</dbReference>
<dbReference type="InterPro" id="IPR047803">
    <property type="entry name" value="DCD1A/B-like"/>
</dbReference>
<keyword evidence="1" id="KW-0802">TPR repeat</keyword>
<comment type="caution">
    <text evidence="3">The sequence shown here is derived from an EMBL/GenBank/DDBJ whole genome shotgun (WGS) entry which is preliminary data.</text>
</comment>
<dbReference type="InterPro" id="IPR011990">
    <property type="entry name" value="TPR-like_helical_dom_sf"/>
</dbReference>
<evidence type="ECO:0000259" key="2">
    <source>
        <dbReference type="Pfam" id="PF03417"/>
    </source>
</evidence>
<dbReference type="PANTHER" id="PTHR35190">
    <property type="entry name" value="PROTEIN DCD1B"/>
    <property type="match status" value="1"/>
</dbReference>
<organism evidence="3 4">
    <name type="scientific">Zunongwangia profunda</name>
    <dbReference type="NCBI Taxonomy" id="398743"/>
    <lineage>
        <taxon>Bacteria</taxon>
        <taxon>Pseudomonadati</taxon>
        <taxon>Bacteroidota</taxon>
        <taxon>Flavobacteriia</taxon>
        <taxon>Flavobacteriales</taxon>
        <taxon>Flavobacteriaceae</taxon>
        <taxon>Zunongwangia</taxon>
    </lineage>
</organism>
<dbReference type="PROSITE" id="PS50005">
    <property type="entry name" value="TPR"/>
    <property type="match status" value="1"/>
</dbReference>
<dbReference type="NCBIfam" id="NF040521">
    <property type="entry name" value="C45_proenzyme"/>
    <property type="match status" value="1"/>
</dbReference>
<evidence type="ECO:0000313" key="3">
    <source>
        <dbReference type="EMBL" id="HCV82383.1"/>
    </source>
</evidence>
<protein>
    <submittedName>
        <fullName evidence="3">Acyl-CoA--6-aminopenicillanic acid acyl-transferase</fullName>
    </submittedName>
</protein>
<name>A0A3D5J325_9FLAO</name>
<dbReference type="PANTHER" id="PTHR35190:SF2">
    <property type="entry name" value="PROTEIN DCD1B"/>
    <property type="match status" value="1"/>
</dbReference>
<dbReference type="InterPro" id="IPR005079">
    <property type="entry name" value="Peptidase_C45_hydrolase"/>
</dbReference>
<dbReference type="SMART" id="SM00028">
    <property type="entry name" value="TPR"/>
    <property type="match status" value="1"/>
</dbReference>
<accession>A0A3D5J325</accession>
<dbReference type="InterPro" id="IPR019734">
    <property type="entry name" value="TPR_rpt"/>
</dbReference>
<dbReference type="PROSITE" id="PS51257">
    <property type="entry name" value="PROKAR_LIPOPROTEIN"/>
    <property type="match status" value="1"/>
</dbReference>
<evidence type="ECO:0000256" key="1">
    <source>
        <dbReference type="PROSITE-ProRule" id="PRU00339"/>
    </source>
</evidence>
<dbReference type="Gene3D" id="3.60.60.10">
    <property type="entry name" value="Penicillin V Acylase, Chain A"/>
    <property type="match status" value="1"/>
</dbReference>
<dbReference type="SUPFAM" id="SSF48452">
    <property type="entry name" value="TPR-like"/>
    <property type="match status" value="1"/>
</dbReference>
<dbReference type="EMBL" id="DPMF01000347">
    <property type="protein sequence ID" value="HCV82383.1"/>
    <property type="molecule type" value="Genomic_DNA"/>
</dbReference>
<feature type="domain" description="Peptidase C45 hydrolase" evidence="2">
    <location>
        <begin position="187"/>
        <end position="416"/>
    </location>
</feature>
<dbReference type="GO" id="GO:0016740">
    <property type="term" value="F:transferase activity"/>
    <property type="evidence" value="ECO:0007669"/>
    <property type="project" value="UniProtKB-KW"/>
</dbReference>
<dbReference type="Pfam" id="PF03417">
    <property type="entry name" value="AAT"/>
    <property type="match status" value="1"/>
</dbReference>
<reference evidence="3 4" key="1">
    <citation type="journal article" date="2018" name="Nat. Biotechnol.">
        <title>A standardized bacterial taxonomy based on genome phylogeny substantially revises the tree of life.</title>
        <authorList>
            <person name="Parks D.H."/>
            <person name="Chuvochina M."/>
            <person name="Waite D.W."/>
            <person name="Rinke C."/>
            <person name="Skarshewski A."/>
            <person name="Chaumeil P.A."/>
            <person name="Hugenholtz P."/>
        </authorList>
    </citation>
    <scope>NUCLEOTIDE SEQUENCE [LARGE SCALE GENOMIC DNA]</scope>
    <source>
        <strain evidence="3">UBA9359</strain>
    </source>
</reference>
<proteinExistence type="predicted"/>